<dbReference type="GO" id="GO:0005737">
    <property type="term" value="C:cytoplasm"/>
    <property type="evidence" value="ECO:0007669"/>
    <property type="project" value="TreeGrafter"/>
</dbReference>
<dbReference type="SUPFAM" id="SSF53383">
    <property type="entry name" value="PLP-dependent transferases"/>
    <property type="match status" value="1"/>
</dbReference>
<comment type="similarity">
    <text evidence="2 6">Belongs to the trans-sulfuration enzymes family.</text>
</comment>
<dbReference type="InterPro" id="IPR015421">
    <property type="entry name" value="PyrdxlP-dep_Trfase_major"/>
</dbReference>
<dbReference type="PROSITE" id="PS00868">
    <property type="entry name" value="CYS_MET_METAB_PP"/>
    <property type="match status" value="1"/>
</dbReference>
<dbReference type="CDD" id="cd00614">
    <property type="entry name" value="CGS_like"/>
    <property type="match status" value="1"/>
</dbReference>
<dbReference type="Gene3D" id="3.90.1150.10">
    <property type="entry name" value="Aspartate Aminotransferase, domain 1"/>
    <property type="match status" value="1"/>
</dbReference>
<dbReference type="InterPro" id="IPR006235">
    <property type="entry name" value="OAc-hSer/O-AcSer_sulfhydrylase"/>
</dbReference>
<evidence type="ECO:0000256" key="6">
    <source>
        <dbReference type="RuleBase" id="RU362118"/>
    </source>
</evidence>
<evidence type="ECO:0000256" key="4">
    <source>
        <dbReference type="ARBA" id="ARBA00022898"/>
    </source>
</evidence>
<dbReference type="GO" id="GO:0019346">
    <property type="term" value="P:transsulfuration"/>
    <property type="evidence" value="ECO:0007669"/>
    <property type="project" value="InterPro"/>
</dbReference>
<dbReference type="InterPro" id="IPR015424">
    <property type="entry name" value="PyrdxlP-dep_Trfase"/>
</dbReference>
<dbReference type="Pfam" id="PF01053">
    <property type="entry name" value="Cys_Met_Meta_PP"/>
    <property type="match status" value="1"/>
</dbReference>
<dbReference type="InterPro" id="IPR054542">
    <property type="entry name" value="Cys_met_metab_PP"/>
</dbReference>
<dbReference type="GO" id="GO:0030170">
    <property type="term" value="F:pyridoxal phosphate binding"/>
    <property type="evidence" value="ECO:0007669"/>
    <property type="project" value="InterPro"/>
</dbReference>
<comment type="cofactor">
    <cofactor evidence="1 6">
        <name>pyridoxal 5'-phosphate</name>
        <dbReference type="ChEBI" id="CHEBI:597326"/>
    </cofactor>
</comment>
<keyword evidence="3 7" id="KW-0808">Transferase</keyword>
<dbReference type="GO" id="GO:0071269">
    <property type="term" value="P:L-homocysteine biosynthetic process"/>
    <property type="evidence" value="ECO:0007669"/>
    <property type="project" value="TreeGrafter"/>
</dbReference>
<evidence type="ECO:0000313" key="7">
    <source>
        <dbReference type="EMBL" id="SLM18527.1"/>
    </source>
</evidence>
<reference evidence="7" key="1">
    <citation type="submission" date="2017-02" db="EMBL/GenBank/DDBJ databases">
        <authorList>
            <person name="Regsiter A."/>
            <person name="William W."/>
        </authorList>
    </citation>
    <scope>NUCLEOTIDE SEQUENCE</scope>
    <source>
        <strain evidence="7">BdmA 4</strain>
    </source>
</reference>
<accession>A0A3P3XQG1</accession>
<protein>
    <submittedName>
        <fullName evidence="7">O-acetylhomoserine/O-acetylserine sulfhydrylase</fullName>
        <ecNumber evidence="7">2.5.1.47</ecNumber>
    </submittedName>
</protein>
<dbReference type="InterPro" id="IPR015422">
    <property type="entry name" value="PyrdxlP-dep_Trfase_small"/>
</dbReference>
<dbReference type="GO" id="GO:0006535">
    <property type="term" value="P:cysteine biosynthetic process from serine"/>
    <property type="evidence" value="ECO:0007669"/>
    <property type="project" value="TreeGrafter"/>
</dbReference>
<proteinExistence type="inferred from homology"/>
<dbReference type="PANTHER" id="PTHR43797">
    <property type="entry name" value="HOMOCYSTEINE/CYSTEINE SYNTHASE"/>
    <property type="match status" value="1"/>
</dbReference>
<dbReference type="GO" id="GO:0004124">
    <property type="term" value="F:cysteine synthase activity"/>
    <property type="evidence" value="ECO:0007669"/>
    <property type="project" value="UniProtKB-EC"/>
</dbReference>
<dbReference type="PIRSF" id="PIRSF001434">
    <property type="entry name" value="CGS"/>
    <property type="match status" value="1"/>
</dbReference>
<dbReference type="AlphaFoldDB" id="A0A3P3XQG1"/>
<feature type="modified residue" description="N6-(pyridoxal phosphate)lysine" evidence="5">
    <location>
        <position position="210"/>
    </location>
</feature>
<dbReference type="NCBIfam" id="TIGR01326">
    <property type="entry name" value="OAH_OAS_sulfhy"/>
    <property type="match status" value="1"/>
</dbReference>
<evidence type="ECO:0000256" key="1">
    <source>
        <dbReference type="ARBA" id="ARBA00001933"/>
    </source>
</evidence>
<dbReference type="PANTHER" id="PTHR43797:SF2">
    <property type="entry name" value="HOMOCYSTEINE_CYSTEINE SYNTHASE"/>
    <property type="match status" value="1"/>
</dbReference>
<dbReference type="FunFam" id="3.40.640.10:FF:000035">
    <property type="entry name" value="O-succinylhomoserine sulfhydrylase"/>
    <property type="match status" value="1"/>
</dbReference>
<gene>
    <name evidence="7" type="ORF">SPIRO4BDMA_50042</name>
</gene>
<evidence type="ECO:0000256" key="3">
    <source>
        <dbReference type="ARBA" id="ARBA00022679"/>
    </source>
</evidence>
<evidence type="ECO:0000256" key="5">
    <source>
        <dbReference type="PIRSR" id="PIRSR001434-2"/>
    </source>
</evidence>
<sequence>MAEKRTPSIETIAVQAGHSPDPATLSRGVPVYRTSSFTFKSAEHAANLFALKESGNIYSRIGNPTNEILEARVSLLEGGAASVAVASGTAAVFNTVITIAKAGDEIVSASNLYGGTYTMFDAILPDFGITTKFVGDLDPASFDAAVTDRTRLIYIETIGNPVLDLADIDAISAVARKHHLPLVVDGTFTTPYLLRTIEHGADIVINSLTKWLGGHGTAIGGIATDAGTFDWSDPKFVLFNRPDPTYHGLRWAADLPPELRKIAFAMRTRTVPLRNLGACLSPDNAWIFLQGIESLHVRMPRHVENALAVAKYLKRHPKVAWVRYPGLEGDPSYELSKRLLPKGAGGMVVFGVVGGKPAGEKFIESLRLFSHLANVGDAKSLALHPASTSHSQLTEEQQKASGLTPDLVRLSIGIENIDDIIADLELGFAAV</sequence>
<keyword evidence="4 5" id="KW-0663">Pyridoxal phosphate</keyword>
<evidence type="ECO:0000256" key="2">
    <source>
        <dbReference type="ARBA" id="ARBA00009077"/>
    </source>
</evidence>
<dbReference type="InterPro" id="IPR000277">
    <property type="entry name" value="Cys/Met-Metab_PyrdxlP-dep_enz"/>
</dbReference>
<organism evidence="7">
    <name type="scientific">uncultured spirochete</name>
    <dbReference type="NCBI Taxonomy" id="156406"/>
    <lineage>
        <taxon>Bacteria</taxon>
        <taxon>Pseudomonadati</taxon>
        <taxon>Spirochaetota</taxon>
        <taxon>Spirochaetia</taxon>
        <taxon>Spirochaetales</taxon>
        <taxon>environmental samples</taxon>
    </lineage>
</organism>
<dbReference type="GO" id="GO:0003961">
    <property type="term" value="F:O-acetylhomoserine aminocarboxypropyltransferase activity"/>
    <property type="evidence" value="ECO:0007669"/>
    <property type="project" value="TreeGrafter"/>
</dbReference>
<name>A0A3P3XQG1_9SPIR</name>
<dbReference type="EMBL" id="FWDO01000005">
    <property type="protein sequence ID" value="SLM18527.1"/>
    <property type="molecule type" value="Genomic_DNA"/>
</dbReference>
<dbReference type="EC" id="2.5.1.47" evidence="7"/>
<dbReference type="Gene3D" id="3.40.640.10">
    <property type="entry name" value="Type I PLP-dependent aspartate aminotransferase-like (Major domain)"/>
    <property type="match status" value="1"/>
</dbReference>